<dbReference type="SUPFAM" id="SSF47413">
    <property type="entry name" value="lambda repressor-like DNA-binding domains"/>
    <property type="match status" value="1"/>
</dbReference>
<gene>
    <name evidence="4" type="ORF">FYJ64_08355</name>
</gene>
<dbReference type="Pfam" id="PF01381">
    <property type="entry name" value="HTH_3"/>
    <property type="match status" value="1"/>
</dbReference>
<evidence type="ECO:0000256" key="1">
    <source>
        <dbReference type="ARBA" id="ARBA00023125"/>
    </source>
</evidence>
<keyword evidence="2" id="KW-0812">Transmembrane</keyword>
<dbReference type="GO" id="GO:0003677">
    <property type="term" value="F:DNA binding"/>
    <property type="evidence" value="ECO:0007669"/>
    <property type="project" value="UniProtKB-KW"/>
</dbReference>
<dbReference type="EMBL" id="VUMZ01000007">
    <property type="protein sequence ID" value="MST52318.1"/>
    <property type="molecule type" value="Genomic_DNA"/>
</dbReference>
<keyword evidence="2" id="KW-1133">Transmembrane helix</keyword>
<organism evidence="4 5">
    <name type="scientific">Hornefia butyriciproducens</name>
    <dbReference type="NCBI Taxonomy" id="2652293"/>
    <lineage>
        <taxon>Bacteria</taxon>
        <taxon>Bacillati</taxon>
        <taxon>Bacillota</taxon>
        <taxon>Clostridia</taxon>
        <taxon>Peptostreptococcales</taxon>
        <taxon>Anaerovoracaceae</taxon>
        <taxon>Hornefia</taxon>
    </lineage>
</organism>
<protein>
    <submittedName>
        <fullName evidence="4">Helix-turn-helix domain-containing protein</fullName>
    </submittedName>
</protein>
<keyword evidence="5" id="KW-1185">Reference proteome</keyword>
<dbReference type="CDD" id="cd00093">
    <property type="entry name" value="HTH_XRE"/>
    <property type="match status" value="1"/>
</dbReference>
<sequence length="127" mass="14073">MTLSENIKNLRKRAVMTQEQLADKLGVTRQTVSKWENNMSVPDADILSEMADVFDVSVSELLGYGANNGSTKDYAKILASLNGELAEKSRFRKSILRIIKAVLILLGVGFAALILYILFWMFIAAGM</sequence>
<feature type="domain" description="HTH cro/C1-type" evidence="3">
    <location>
        <begin position="7"/>
        <end position="61"/>
    </location>
</feature>
<keyword evidence="2" id="KW-0472">Membrane</keyword>
<dbReference type="Gene3D" id="1.10.260.40">
    <property type="entry name" value="lambda repressor-like DNA-binding domains"/>
    <property type="match status" value="1"/>
</dbReference>
<evidence type="ECO:0000256" key="2">
    <source>
        <dbReference type="SAM" id="Phobius"/>
    </source>
</evidence>
<dbReference type="PROSITE" id="PS50943">
    <property type="entry name" value="HTH_CROC1"/>
    <property type="match status" value="1"/>
</dbReference>
<comment type="caution">
    <text evidence="4">The sequence shown here is derived from an EMBL/GenBank/DDBJ whole genome shotgun (WGS) entry which is preliminary data.</text>
</comment>
<dbReference type="InterPro" id="IPR001387">
    <property type="entry name" value="Cro/C1-type_HTH"/>
</dbReference>
<evidence type="ECO:0000313" key="4">
    <source>
        <dbReference type="EMBL" id="MST52318.1"/>
    </source>
</evidence>
<dbReference type="AlphaFoldDB" id="A0A6L5Y753"/>
<proteinExistence type="predicted"/>
<dbReference type="RefSeq" id="WP_154574714.1">
    <property type="nucleotide sequence ID" value="NZ_JBQHWH010000003.1"/>
</dbReference>
<name>A0A6L5Y753_9FIRM</name>
<keyword evidence="1" id="KW-0238">DNA-binding</keyword>
<evidence type="ECO:0000259" key="3">
    <source>
        <dbReference type="PROSITE" id="PS50943"/>
    </source>
</evidence>
<evidence type="ECO:0000313" key="5">
    <source>
        <dbReference type="Proteomes" id="UP000474676"/>
    </source>
</evidence>
<dbReference type="SMART" id="SM00530">
    <property type="entry name" value="HTH_XRE"/>
    <property type="match status" value="1"/>
</dbReference>
<dbReference type="PANTHER" id="PTHR46558:SF11">
    <property type="entry name" value="HTH-TYPE TRANSCRIPTIONAL REGULATOR XRE"/>
    <property type="match status" value="1"/>
</dbReference>
<dbReference type="InterPro" id="IPR010982">
    <property type="entry name" value="Lambda_DNA-bd_dom_sf"/>
</dbReference>
<dbReference type="PANTHER" id="PTHR46558">
    <property type="entry name" value="TRACRIPTIONAL REGULATORY PROTEIN-RELATED-RELATED"/>
    <property type="match status" value="1"/>
</dbReference>
<feature type="transmembrane region" description="Helical" evidence="2">
    <location>
        <begin position="98"/>
        <end position="123"/>
    </location>
</feature>
<reference evidence="4 5" key="1">
    <citation type="submission" date="2019-08" db="EMBL/GenBank/DDBJ databases">
        <title>In-depth cultivation of the pig gut microbiome towards novel bacterial diversity and tailored functional studies.</title>
        <authorList>
            <person name="Wylensek D."/>
            <person name="Hitch T.C.A."/>
            <person name="Clavel T."/>
        </authorList>
    </citation>
    <scope>NUCLEOTIDE SEQUENCE [LARGE SCALE GENOMIC DNA]</scope>
    <source>
        <strain evidence="4 5">WCA-MUC-591-APC-3H</strain>
    </source>
</reference>
<dbReference type="Proteomes" id="UP000474676">
    <property type="component" value="Unassembled WGS sequence"/>
</dbReference>
<dbReference type="GeneID" id="303115338"/>
<accession>A0A6L5Y753</accession>